<dbReference type="RefSeq" id="XP_037222462.1">
    <property type="nucleotide sequence ID" value="XM_037362170.1"/>
</dbReference>
<name>A0A8H6WAA7_9AGAR</name>
<sequence>MPNEFRVRQYIKANLEGEDKRNSTTCGASDSERARIYNTTAETDPGPTSTQTNSFIVALSSLSSCCPPFFYIFTFYASQPWLPDYDYGGGRECSWE</sequence>
<comment type="caution">
    <text evidence="1">The sequence shown here is derived from an EMBL/GenBank/DDBJ whole genome shotgun (WGS) entry which is preliminary data.</text>
</comment>
<dbReference type="GeneID" id="59344686"/>
<dbReference type="EMBL" id="JACAZF010000004">
    <property type="protein sequence ID" value="KAF7307443.1"/>
    <property type="molecule type" value="Genomic_DNA"/>
</dbReference>
<dbReference type="AlphaFoldDB" id="A0A8H6WAA7"/>
<gene>
    <name evidence="1" type="ORF">MIND_00538700</name>
</gene>
<evidence type="ECO:0000313" key="2">
    <source>
        <dbReference type="Proteomes" id="UP000636479"/>
    </source>
</evidence>
<reference evidence="1" key="1">
    <citation type="submission" date="2020-05" db="EMBL/GenBank/DDBJ databases">
        <title>Mycena genomes resolve the evolution of fungal bioluminescence.</title>
        <authorList>
            <person name="Tsai I.J."/>
        </authorList>
    </citation>
    <scope>NUCLEOTIDE SEQUENCE</scope>
    <source>
        <strain evidence="1">171206Taipei</strain>
    </source>
</reference>
<accession>A0A8H6WAA7</accession>
<protein>
    <submittedName>
        <fullName evidence="1">Uncharacterized protein</fullName>
    </submittedName>
</protein>
<organism evidence="1 2">
    <name type="scientific">Mycena indigotica</name>
    <dbReference type="NCBI Taxonomy" id="2126181"/>
    <lineage>
        <taxon>Eukaryota</taxon>
        <taxon>Fungi</taxon>
        <taxon>Dikarya</taxon>
        <taxon>Basidiomycota</taxon>
        <taxon>Agaricomycotina</taxon>
        <taxon>Agaricomycetes</taxon>
        <taxon>Agaricomycetidae</taxon>
        <taxon>Agaricales</taxon>
        <taxon>Marasmiineae</taxon>
        <taxon>Mycenaceae</taxon>
        <taxon>Mycena</taxon>
    </lineage>
</organism>
<evidence type="ECO:0000313" key="1">
    <source>
        <dbReference type="EMBL" id="KAF7307443.1"/>
    </source>
</evidence>
<dbReference type="Proteomes" id="UP000636479">
    <property type="component" value="Unassembled WGS sequence"/>
</dbReference>
<proteinExistence type="predicted"/>
<keyword evidence="2" id="KW-1185">Reference proteome</keyword>